<protein>
    <submittedName>
        <fullName evidence="3">Uncharacterized protein</fullName>
    </submittedName>
</protein>
<organism evidence="3 4">
    <name type="scientific">Gemmatirosa kalamazoonensis</name>
    <dbReference type="NCBI Taxonomy" id="861299"/>
    <lineage>
        <taxon>Bacteria</taxon>
        <taxon>Pseudomonadati</taxon>
        <taxon>Gemmatimonadota</taxon>
        <taxon>Gemmatimonadia</taxon>
        <taxon>Gemmatimonadales</taxon>
        <taxon>Gemmatimonadaceae</taxon>
        <taxon>Gemmatirosa</taxon>
    </lineage>
</organism>
<gene>
    <name evidence="3" type="ORF">J421_1206</name>
</gene>
<keyword evidence="4" id="KW-1185">Reference proteome</keyword>
<dbReference type="AlphaFoldDB" id="W0RH78"/>
<evidence type="ECO:0000256" key="2">
    <source>
        <dbReference type="SAM" id="Phobius"/>
    </source>
</evidence>
<name>W0RH78_9BACT</name>
<keyword evidence="2" id="KW-0812">Transmembrane</keyword>
<evidence type="ECO:0000256" key="1">
    <source>
        <dbReference type="SAM" id="MobiDB-lite"/>
    </source>
</evidence>
<reference evidence="3 4" key="1">
    <citation type="journal article" date="2014" name="Genome Announc.">
        <title>Genome Sequence and Methylome of Soil Bacterium Gemmatirosa kalamazoonensis KBS708T, a Member of the Rarely Cultivated Gemmatimonadetes Phylum.</title>
        <authorList>
            <person name="Debruyn J.M."/>
            <person name="Radosevich M."/>
            <person name="Wommack K.E."/>
            <person name="Polson S.W."/>
            <person name="Hauser L.J."/>
            <person name="Fawaz M.N."/>
            <person name="Korlach J."/>
            <person name="Tsai Y.C."/>
        </authorList>
    </citation>
    <scope>NUCLEOTIDE SEQUENCE [LARGE SCALE GENOMIC DNA]</scope>
    <source>
        <strain evidence="3 4">KBS708</strain>
    </source>
</reference>
<evidence type="ECO:0000313" key="3">
    <source>
        <dbReference type="EMBL" id="AHG88743.1"/>
    </source>
</evidence>
<dbReference type="STRING" id="861299.J421_1206"/>
<dbReference type="InParanoid" id="W0RH78"/>
<evidence type="ECO:0000313" key="4">
    <source>
        <dbReference type="Proteomes" id="UP000019151"/>
    </source>
</evidence>
<proteinExistence type="predicted"/>
<dbReference type="KEGG" id="gba:J421_1206"/>
<sequence>MTWWSPRRWGAPQLLAAWVAYWVLLAAVAFARPALVMYRIRDLPEGSSKAQVSLGDQGFVAHIVSQGRTLIDWRASGTTVLLWLVVPPLLIFIAWLVMRPRPGQARPGELGAGDPLAGYEAARRERAREERR</sequence>
<accession>W0RH78</accession>
<keyword evidence="2" id="KW-1133">Transmembrane helix</keyword>
<feature type="compositionally biased region" description="Basic and acidic residues" evidence="1">
    <location>
        <begin position="121"/>
        <end position="132"/>
    </location>
</feature>
<dbReference type="HOGENOM" id="CLU_1914047_0_0_0"/>
<feature type="region of interest" description="Disordered" evidence="1">
    <location>
        <begin position="105"/>
        <end position="132"/>
    </location>
</feature>
<keyword evidence="2" id="KW-0472">Membrane</keyword>
<dbReference type="Proteomes" id="UP000019151">
    <property type="component" value="Chromosome"/>
</dbReference>
<feature type="transmembrane region" description="Helical" evidence="2">
    <location>
        <begin position="80"/>
        <end position="98"/>
    </location>
</feature>
<dbReference type="RefSeq" id="WP_025410268.1">
    <property type="nucleotide sequence ID" value="NZ_CP007128.1"/>
</dbReference>
<dbReference type="EMBL" id="CP007128">
    <property type="protein sequence ID" value="AHG88743.1"/>
    <property type="molecule type" value="Genomic_DNA"/>
</dbReference>